<dbReference type="EMBL" id="BART01002263">
    <property type="protein sequence ID" value="GAG58932.1"/>
    <property type="molecule type" value="Genomic_DNA"/>
</dbReference>
<reference evidence="2" key="1">
    <citation type="journal article" date="2014" name="Front. Microbiol.">
        <title>High frequency of phylogenetically diverse reductive dehalogenase-homologous genes in deep subseafloor sedimentary metagenomes.</title>
        <authorList>
            <person name="Kawai M."/>
            <person name="Futagami T."/>
            <person name="Toyoda A."/>
            <person name="Takaki Y."/>
            <person name="Nishi S."/>
            <person name="Hori S."/>
            <person name="Arai W."/>
            <person name="Tsubouchi T."/>
            <person name="Morono Y."/>
            <person name="Uchiyama I."/>
            <person name="Ito T."/>
            <person name="Fujiyama A."/>
            <person name="Inagaki F."/>
            <person name="Takami H."/>
        </authorList>
    </citation>
    <scope>NUCLEOTIDE SEQUENCE</scope>
    <source>
        <strain evidence="2">Expedition CK06-06</strain>
    </source>
</reference>
<name>X0ZLG8_9ZZZZ</name>
<dbReference type="SMART" id="SM01321">
    <property type="entry name" value="Y1_Tnp"/>
    <property type="match status" value="1"/>
</dbReference>
<dbReference type="GO" id="GO:0004803">
    <property type="term" value="F:transposase activity"/>
    <property type="evidence" value="ECO:0007669"/>
    <property type="project" value="InterPro"/>
</dbReference>
<dbReference type="Gene3D" id="3.30.70.1290">
    <property type="entry name" value="Transposase IS200-like"/>
    <property type="match status" value="1"/>
</dbReference>
<dbReference type="GO" id="GO:0006313">
    <property type="term" value="P:DNA transposition"/>
    <property type="evidence" value="ECO:0007669"/>
    <property type="project" value="InterPro"/>
</dbReference>
<evidence type="ECO:0000313" key="2">
    <source>
        <dbReference type="EMBL" id="GAG58932.1"/>
    </source>
</evidence>
<dbReference type="InterPro" id="IPR036515">
    <property type="entry name" value="Transposase_17_sf"/>
</dbReference>
<comment type="caution">
    <text evidence="2">The sequence shown here is derived from an EMBL/GenBank/DDBJ whole genome shotgun (WGS) entry which is preliminary data.</text>
</comment>
<gene>
    <name evidence="2" type="ORF">S01H4_07064</name>
</gene>
<dbReference type="NCBIfam" id="NF033573">
    <property type="entry name" value="transpos_IS200"/>
    <property type="match status" value="1"/>
</dbReference>
<dbReference type="GO" id="GO:0003677">
    <property type="term" value="F:DNA binding"/>
    <property type="evidence" value="ECO:0007669"/>
    <property type="project" value="InterPro"/>
</dbReference>
<dbReference type="PANTHER" id="PTHR33360:SF2">
    <property type="entry name" value="TRANSPOSASE FOR INSERTION SEQUENCE ELEMENT IS200"/>
    <property type="match status" value="1"/>
</dbReference>
<sequence length="129" mass="15286">MEYKHSRNQVYLINYHLIWCPKRRRKVLVGEVKNRLKSIIYEVAQEKGIEILALEIQPDHLHLFISAYPAVAIHKLIKAFKGRSSHYMRREFPHLLKLPSLWTHSYFVSTAENVSNKTIQKYIEAQSKI</sequence>
<feature type="domain" description="Transposase IS200-like" evidence="1">
    <location>
        <begin position="10"/>
        <end position="126"/>
    </location>
</feature>
<protein>
    <recommendedName>
        <fullName evidence="1">Transposase IS200-like domain-containing protein</fullName>
    </recommendedName>
</protein>
<proteinExistence type="predicted"/>
<dbReference type="PANTHER" id="PTHR33360">
    <property type="entry name" value="TRANSPOSASE FOR INSERTION SEQUENCE ELEMENT IS200"/>
    <property type="match status" value="1"/>
</dbReference>
<dbReference type="SUPFAM" id="SSF143422">
    <property type="entry name" value="Transposase IS200-like"/>
    <property type="match status" value="1"/>
</dbReference>
<organism evidence="2">
    <name type="scientific">marine sediment metagenome</name>
    <dbReference type="NCBI Taxonomy" id="412755"/>
    <lineage>
        <taxon>unclassified sequences</taxon>
        <taxon>metagenomes</taxon>
        <taxon>ecological metagenomes</taxon>
    </lineage>
</organism>
<dbReference type="InterPro" id="IPR002686">
    <property type="entry name" value="Transposase_17"/>
</dbReference>
<dbReference type="AlphaFoldDB" id="X0ZLG8"/>
<accession>X0ZLG8</accession>
<evidence type="ECO:0000259" key="1">
    <source>
        <dbReference type="SMART" id="SM01321"/>
    </source>
</evidence>
<dbReference type="Pfam" id="PF01797">
    <property type="entry name" value="Y1_Tnp"/>
    <property type="match status" value="1"/>
</dbReference>